<dbReference type="AlphaFoldDB" id="A0A6G6B033"/>
<dbReference type="InterPro" id="IPR006350">
    <property type="entry name" value="Intron_endoG1"/>
</dbReference>
<dbReference type="NCBIfam" id="TIGR01453">
    <property type="entry name" value="grpIintron_endo"/>
    <property type="match status" value="1"/>
</dbReference>
<dbReference type="InterPro" id="IPR010896">
    <property type="entry name" value="NUMOD1"/>
</dbReference>
<dbReference type="SMART" id="SM00465">
    <property type="entry name" value="GIYc"/>
    <property type="match status" value="1"/>
</dbReference>
<sequence length="470" mass="53001">MSKKKLRGSADYILHVENFRILSGPLVLFNTDNLALKPNNDYSRTTVIAKRRTKNLQSNPYYGSVISVSRSYVSDLLFTGGKGIDIRTMSTKIQPVPVKVYHNADKEKGSIIEDNKGRTGIYRWVHIESGKSYIGSSVKLNIRFKQYFNYNHISRPTRTLRIYRALLKYGYSEFRLEILEYCSPDVLLEREQFYFDTLSPEYNILKVAGSPLGYRHSEAAKKIIGLASKNRKVLESSRELKREALLGKSFDKERIEKMRLSNTFRKPVLITNEDTKETIEFPSLTEAGQYLGVSRVTINKYLLNNIPYNGYTISASVNNPSLVSGNIPKESPKLLQQSVLLTNKETGDQKEFSSLTDAAKYLEVSRGRLGSFLNNVGVAPEGLAKPTRTNITGCESIKGYIISKITAVQSTVNRKTKKVEVTDIDTKKVTIYPSFALAGKALGISPSSLSLYFSKNRTKPFRNKYGLKLV</sequence>
<dbReference type="InterPro" id="IPR000305">
    <property type="entry name" value="GIY-YIG_endonuc"/>
</dbReference>
<dbReference type="EMBL" id="MT036637">
    <property type="protein sequence ID" value="QID41791.1"/>
    <property type="molecule type" value="Genomic_DNA"/>
</dbReference>
<dbReference type="SMART" id="SM00497">
    <property type="entry name" value="IENR1"/>
    <property type="match status" value="3"/>
</dbReference>
<dbReference type="CDD" id="cd10445">
    <property type="entry name" value="GIY-YIG_bI1_like"/>
    <property type="match status" value="1"/>
</dbReference>
<gene>
    <name evidence="2" type="primary">iorf470</name>
</gene>
<geneLocation type="mitochondrion" evidence="2"/>
<accession>A0A6G6B033</accession>
<dbReference type="Pfam" id="PF07453">
    <property type="entry name" value="NUMOD1"/>
    <property type="match status" value="3"/>
</dbReference>
<feature type="domain" description="GIY-YIG" evidence="1">
    <location>
        <begin position="117"/>
        <end position="204"/>
    </location>
</feature>
<dbReference type="SUPFAM" id="SSF82771">
    <property type="entry name" value="GIY-YIG endonuclease"/>
    <property type="match status" value="1"/>
</dbReference>
<dbReference type="EMBL" id="MT036636">
    <property type="protein sequence ID" value="QID41726.1"/>
    <property type="molecule type" value="Genomic_DNA"/>
</dbReference>
<keyword evidence="2" id="KW-0496">Mitochondrion</keyword>
<protein>
    <submittedName>
        <fullName evidence="2">GIY-YIG endonuclease</fullName>
    </submittedName>
</protein>
<dbReference type="GO" id="GO:0004519">
    <property type="term" value="F:endonuclease activity"/>
    <property type="evidence" value="ECO:0007669"/>
    <property type="project" value="UniProtKB-KW"/>
</dbReference>
<dbReference type="InterPro" id="IPR035901">
    <property type="entry name" value="GIY-YIG_endonuc_sf"/>
</dbReference>
<dbReference type="SUPFAM" id="SSF64496">
    <property type="entry name" value="DNA-binding domain of intron-encoded endonucleases"/>
    <property type="match status" value="1"/>
</dbReference>
<organism evidence="2">
    <name type="scientific">Fusarium pseudograminearum</name>
    <name type="common">Wheat and barley crown-rot fungus</name>
    <dbReference type="NCBI Taxonomy" id="101028"/>
    <lineage>
        <taxon>Eukaryota</taxon>
        <taxon>Fungi</taxon>
        <taxon>Dikarya</taxon>
        <taxon>Ascomycota</taxon>
        <taxon>Pezizomycotina</taxon>
        <taxon>Sordariomycetes</taxon>
        <taxon>Hypocreomycetidae</taxon>
        <taxon>Hypocreales</taxon>
        <taxon>Nectriaceae</taxon>
        <taxon>Fusarium</taxon>
    </lineage>
</organism>
<keyword evidence="2" id="KW-0540">Nuclease</keyword>
<keyword evidence="2" id="KW-0255">Endonuclease</keyword>
<dbReference type="Gene3D" id="3.40.1440.10">
    <property type="entry name" value="GIY-YIG endonuclease"/>
    <property type="match status" value="1"/>
</dbReference>
<name>A0A6G6B033_FUSPS</name>
<dbReference type="RefSeq" id="YP_009741077.1">
    <property type="nucleotide sequence ID" value="NC_046566.1"/>
</dbReference>
<dbReference type="PROSITE" id="PS50164">
    <property type="entry name" value="GIY_YIG"/>
    <property type="match status" value="1"/>
</dbReference>
<dbReference type="GeneID" id="44803823"/>
<evidence type="ECO:0000259" key="1">
    <source>
        <dbReference type="PROSITE" id="PS50164"/>
    </source>
</evidence>
<dbReference type="InterPro" id="IPR003647">
    <property type="entry name" value="Intron_nuc_1_rpt"/>
</dbReference>
<keyword evidence="2" id="KW-0378">Hydrolase</keyword>
<dbReference type="EMBL" id="MT036638">
    <property type="protein sequence ID" value="QID41856.1"/>
    <property type="molecule type" value="Genomic_DNA"/>
</dbReference>
<proteinExistence type="predicted"/>
<dbReference type="EMBL" id="MT036635">
    <property type="protein sequence ID" value="QID41661.1"/>
    <property type="molecule type" value="Genomic_DNA"/>
</dbReference>
<reference evidence="2" key="1">
    <citation type="submission" date="2020-02" db="EMBL/GenBank/DDBJ databases">
        <title>Diversity of selfish genetic elements in mitogenomes of closely related Fusaria and its implication for diagnostic purposes.</title>
        <authorList>
            <person name="Kulik T."/>
            <person name="Brankovics B."/>
            <person name="van Diepeningen A.D."/>
            <person name="Bilska K."/>
            <person name="Zelechowski M."/>
            <person name="Myszczynski K."/>
            <person name="Molcan T."/>
            <person name="Stakheev A."/>
            <person name="Stenglein S."/>
            <person name="Beyer M."/>
            <person name="Pasquali M."/>
            <person name="Sawicki J."/>
            <person name="Baturo-Ciesniewska A."/>
        </authorList>
    </citation>
    <scope>NUCLEOTIDE SEQUENCE</scope>
</reference>
<dbReference type="Pfam" id="PF01541">
    <property type="entry name" value="GIY-YIG"/>
    <property type="match status" value="1"/>
</dbReference>
<evidence type="ECO:0000313" key="2">
    <source>
        <dbReference type="EMBL" id="QID41791.1"/>
    </source>
</evidence>